<evidence type="ECO:0000313" key="5">
    <source>
        <dbReference type="Proteomes" id="UP000189229"/>
    </source>
</evidence>
<dbReference type="Proteomes" id="UP000189229">
    <property type="component" value="Unassembled WGS sequence"/>
</dbReference>
<gene>
    <name evidence="4" type="ORF">BZL30_2121</name>
</gene>
<dbReference type="SUPFAM" id="SSF75620">
    <property type="entry name" value="Release factor"/>
    <property type="match status" value="1"/>
</dbReference>
<comment type="caution">
    <text evidence="4">The sequence shown here is derived from an EMBL/GenBank/DDBJ whole genome shotgun (WGS) entry which is preliminary data.</text>
</comment>
<organism evidence="4 5">
    <name type="scientific">Mycobacterium kansasii</name>
    <dbReference type="NCBI Taxonomy" id="1768"/>
    <lineage>
        <taxon>Bacteria</taxon>
        <taxon>Bacillati</taxon>
        <taxon>Actinomycetota</taxon>
        <taxon>Actinomycetes</taxon>
        <taxon>Mycobacteriales</taxon>
        <taxon>Mycobacteriaceae</taxon>
        <taxon>Mycobacterium</taxon>
    </lineage>
</organism>
<evidence type="ECO:0000256" key="1">
    <source>
        <dbReference type="ARBA" id="ARBA00022481"/>
    </source>
</evidence>
<evidence type="ECO:0000256" key="2">
    <source>
        <dbReference type="SAM" id="MobiDB-lite"/>
    </source>
</evidence>
<feature type="compositionally biased region" description="Low complexity" evidence="2">
    <location>
        <begin position="246"/>
        <end position="257"/>
    </location>
</feature>
<feature type="region of interest" description="Disordered" evidence="2">
    <location>
        <begin position="229"/>
        <end position="267"/>
    </location>
</feature>
<sequence>MTQPVHTIDVLLAEHADLEHALSDPELHSNPGAARKAGRRFALLAPIVATHRKLVAAREDLETARELAASDDSFVAEAAELEARVAELDAQLTDMLAPRDPHDADDIVLEVKSGEGGEESALFAADLARMYIRYAERRGWTVTVLDETTSDLGGYKDATLAIASKGDSVDGVWSRMKFEGGVHRVQRVPVTESQGRVHTSAAGVLVYPEPEEVGEVQIDESDLRIDVYRSSGKGGQGSTPPTPRCGSPIYPPGSSSPAKTNDPSCRTRPAPCRCWPPGCSQWPRSRHWPTLLRIGPARSARWTAASASAPITSRRTGSPITESVTRHTISIRFWMATWMRCSTHSLPRTSRPGYNGHDLAAPRDRFGCGPAGRSRDRLRALGCRAVGCSSDGHRARFACRA</sequence>
<feature type="domain" description="Peptide chain release factor" evidence="3">
    <location>
        <begin position="66"/>
        <end position="179"/>
    </location>
</feature>
<dbReference type="InterPro" id="IPR045853">
    <property type="entry name" value="Pep_chain_release_fac_I_sf"/>
</dbReference>
<dbReference type="Gene3D" id="3.30.70.1660">
    <property type="match status" value="1"/>
</dbReference>
<dbReference type="SMART" id="SM00937">
    <property type="entry name" value="PCRF"/>
    <property type="match status" value="1"/>
</dbReference>
<proteinExistence type="predicted"/>
<dbReference type="InterPro" id="IPR005139">
    <property type="entry name" value="PCRF"/>
</dbReference>
<dbReference type="Pfam" id="PF03462">
    <property type="entry name" value="PCRF"/>
    <property type="match status" value="1"/>
</dbReference>
<dbReference type="Gene3D" id="6.10.140.1950">
    <property type="match status" value="1"/>
</dbReference>
<evidence type="ECO:0000313" key="4">
    <source>
        <dbReference type="EMBL" id="OOK78797.1"/>
    </source>
</evidence>
<dbReference type="PANTHER" id="PTHR43804">
    <property type="entry name" value="LD18447P"/>
    <property type="match status" value="1"/>
</dbReference>
<evidence type="ECO:0000259" key="3">
    <source>
        <dbReference type="SMART" id="SM00937"/>
    </source>
</evidence>
<dbReference type="EMBL" id="MVBM01000002">
    <property type="protein sequence ID" value="OOK78797.1"/>
    <property type="molecule type" value="Genomic_DNA"/>
</dbReference>
<dbReference type="AlphaFoldDB" id="A0A1V3XHW4"/>
<dbReference type="PANTHER" id="PTHR43804:SF7">
    <property type="entry name" value="LD18447P"/>
    <property type="match status" value="1"/>
</dbReference>
<dbReference type="GO" id="GO:0006415">
    <property type="term" value="P:translational termination"/>
    <property type="evidence" value="ECO:0007669"/>
    <property type="project" value="InterPro"/>
</dbReference>
<name>A0A1V3XHW4_MYCKA</name>
<keyword evidence="1" id="KW-0488">Methylation</keyword>
<protein>
    <submittedName>
        <fullName evidence="4">PCRF domain protein</fullName>
    </submittedName>
</protein>
<reference evidence="4 5" key="1">
    <citation type="submission" date="2017-02" db="EMBL/GenBank/DDBJ databases">
        <title>Complete genome sequences of Mycobacterium kansasii strains isolated from rhesus macaques.</title>
        <authorList>
            <person name="Panda A."/>
            <person name="Nagaraj S."/>
            <person name="Zhao X."/>
            <person name="Tettelin H."/>
            <person name="Detolla L.J."/>
        </authorList>
    </citation>
    <scope>NUCLEOTIDE SEQUENCE [LARGE SCALE GENOMIC DNA]</scope>
    <source>
        <strain evidence="4 5">11-3813</strain>
    </source>
</reference>
<dbReference type="InterPro" id="IPR050057">
    <property type="entry name" value="Prokaryotic/Mito_RF"/>
</dbReference>
<accession>A0A1V3XHW4</accession>